<comment type="caution">
    <text evidence="1">The sequence shown here is derived from an EMBL/GenBank/DDBJ whole genome shotgun (WGS) entry which is preliminary data.</text>
</comment>
<dbReference type="CDD" id="cd07516">
    <property type="entry name" value="HAD_Pase"/>
    <property type="match status" value="1"/>
</dbReference>
<dbReference type="InterPro" id="IPR000150">
    <property type="entry name" value="Cof"/>
</dbReference>
<dbReference type="EMBL" id="JAGGKC010000019">
    <property type="protein sequence ID" value="MBP1919757.1"/>
    <property type="molecule type" value="Genomic_DNA"/>
</dbReference>
<accession>A0ABS4G5L9</accession>
<dbReference type="NCBIfam" id="TIGR00099">
    <property type="entry name" value="Cof-subfamily"/>
    <property type="match status" value="1"/>
</dbReference>
<dbReference type="NCBIfam" id="TIGR01482">
    <property type="entry name" value="SPP-subfamily"/>
    <property type="match status" value="1"/>
</dbReference>
<dbReference type="PANTHER" id="PTHR10000">
    <property type="entry name" value="PHOSPHOSERINE PHOSPHATASE"/>
    <property type="match status" value="1"/>
</dbReference>
<dbReference type="Gene3D" id="3.40.50.1000">
    <property type="entry name" value="HAD superfamily/HAD-like"/>
    <property type="match status" value="1"/>
</dbReference>
<dbReference type="InterPro" id="IPR023214">
    <property type="entry name" value="HAD_sf"/>
</dbReference>
<dbReference type="PANTHER" id="PTHR10000:SF8">
    <property type="entry name" value="HAD SUPERFAMILY HYDROLASE-LIKE, TYPE 3"/>
    <property type="match status" value="1"/>
</dbReference>
<evidence type="ECO:0000313" key="1">
    <source>
        <dbReference type="EMBL" id="MBP1919757.1"/>
    </source>
</evidence>
<dbReference type="SUPFAM" id="SSF56784">
    <property type="entry name" value="HAD-like"/>
    <property type="match status" value="1"/>
</dbReference>
<dbReference type="InterPro" id="IPR006379">
    <property type="entry name" value="HAD-SF_hydro_IIB"/>
</dbReference>
<evidence type="ECO:0000313" key="2">
    <source>
        <dbReference type="Proteomes" id="UP001519271"/>
    </source>
</evidence>
<gene>
    <name evidence="1" type="ORF">J2Z34_002253</name>
</gene>
<dbReference type="Proteomes" id="UP001519271">
    <property type="component" value="Unassembled WGS sequence"/>
</dbReference>
<proteinExistence type="predicted"/>
<dbReference type="RefSeq" id="WP_209459952.1">
    <property type="nucleotide sequence ID" value="NZ_JAGGKC010000019.1"/>
</dbReference>
<dbReference type="InterPro" id="IPR036412">
    <property type="entry name" value="HAD-like_sf"/>
</dbReference>
<dbReference type="PROSITE" id="PS01229">
    <property type="entry name" value="COF_2"/>
    <property type="match status" value="1"/>
</dbReference>
<organism evidence="1 2">
    <name type="scientific">Youngiibacter multivorans</name>
    <dbReference type="NCBI Taxonomy" id="937251"/>
    <lineage>
        <taxon>Bacteria</taxon>
        <taxon>Bacillati</taxon>
        <taxon>Bacillota</taxon>
        <taxon>Clostridia</taxon>
        <taxon>Eubacteriales</taxon>
        <taxon>Clostridiaceae</taxon>
        <taxon>Youngiibacter</taxon>
    </lineage>
</organism>
<dbReference type="SFLD" id="SFLDG01140">
    <property type="entry name" value="C2.B:_Phosphomannomutase_and_P"/>
    <property type="match status" value="1"/>
</dbReference>
<dbReference type="Pfam" id="PF08282">
    <property type="entry name" value="Hydrolase_3"/>
    <property type="match status" value="1"/>
</dbReference>
<dbReference type="NCBIfam" id="TIGR01484">
    <property type="entry name" value="HAD-SF-IIB"/>
    <property type="match status" value="1"/>
</dbReference>
<sequence>MICTDLDGTLLQSNQEISSEDKEAIRKAKEQGVIVVLATGRMHLSARLYAEQLDIWDPIISSNGSYVTEREGDKVFFESNLKREDLRYIIDTLKEYDVEPNFYNRGTMYVNEVRDFVKRYEALQKVLPKDKNITIRYINDSYTYDDLISEDGDRIQKGICFPQIDLIEPIKKRMRENERIKIVSSGNNIEFTAMDADKGQAALRLAKHFGISSEEMICIGDSENDLSMLSVAGMPVAMGNAIDEVKSLARFVTCDNNSNGVARMIGKFILGEDVEC</sequence>
<name>A0ABS4G5L9_9CLOT</name>
<keyword evidence="2" id="KW-1185">Reference proteome</keyword>
<protein>
    <submittedName>
        <fullName evidence="1">Cof subfamily protein (Haloacid dehalogenase superfamily)</fullName>
    </submittedName>
</protein>
<dbReference type="SFLD" id="SFLDG01144">
    <property type="entry name" value="C2.B.4:_PGP_Like"/>
    <property type="match status" value="1"/>
</dbReference>
<dbReference type="SFLD" id="SFLDS00003">
    <property type="entry name" value="Haloacid_Dehalogenase"/>
    <property type="match status" value="1"/>
</dbReference>
<reference evidence="1 2" key="1">
    <citation type="submission" date="2021-03" db="EMBL/GenBank/DDBJ databases">
        <title>Genomic Encyclopedia of Type Strains, Phase IV (KMG-IV): sequencing the most valuable type-strain genomes for metagenomic binning, comparative biology and taxonomic classification.</title>
        <authorList>
            <person name="Goeker M."/>
        </authorList>
    </citation>
    <scope>NUCLEOTIDE SEQUENCE [LARGE SCALE GENOMIC DNA]</scope>
    <source>
        <strain evidence="1 2">DSM 6139</strain>
    </source>
</reference>
<dbReference type="Gene3D" id="3.30.1240.10">
    <property type="match status" value="1"/>
</dbReference>